<evidence type="ECO:0000313" key="4">
    <source>
        <dbReference type="Proteomes" id="UP001500393"/>
    </source>
</evidence>
<dbReference type="PANTHER" id="PTHR11552">
    <property type="entry name" value="GLUCOSE-METHANOL-CHOLINE GMC OXIDOREDUCTASE"/>
    <property type="match status" value="1"/>
</dbReference>
<evidence type="ECO:0000256" key="1">
    <source>
        <dbReference type="SAM" id="MobiDB-lite"/>
    </source>
</evidence>
<feature type="compositionally biased region" description="Low complexity" evidence="1">
    <location>
        <begin position="183"/>
        <end position="200"/>
    </location>
</feature>
<evidence type="ECO:0000313" key="3">
    <source>
        <dbReference type="EMBL" id="GAA1605085.1"/>
    </source>
</evidence>
<comment type="caution">
    <text evidence="3">The sequence shown here is derived from an EMBL/GenBank/DDBJ whole genome shotgun (WGS) entry which is preliminary data.</text>
</comment>
<accession>A0ABP4Q9H6</accession>
<dbReference type="EMBL" id="BAAAOS010000054">
    <property type="protein sequence ID" value="GAA1605085.1"/>
    <property type="molecule type" value="Genomic_DNA"/>
</dbReference>
<gene>
    <name evidence="3" type="ORF">GCM10009789_68800</name>
</gene>
<dbReference type="Proteomes" id="UP001500393">
    <property type="component" value="Unassembled WGS sequence"/>
</dbReference>
<keyword evidence="4" id="KW-1185">Reference proteome</keyword>
<dbReference type="InterPro" id="IPR012132">
    <property type="entry name" value="GMC_OxRdtase"/>
</dbReference>
<organism evidence="3 4">
    <name type="scientific">Kribbella sancticallisti</name>
    <dbReference type="NCBI Taxonomy" id="460087"/>
    <lineage>
        <taxon>Bacteria</taxon>
        <taxon>Bacillati</taxon>
        <taxon>Actinomycetota</taxon>
        <taxon>Actinomycetes</taxon>
        <taxon>Propionibacteriales</taxon>
        <taxon>Kribbellaceae</taxon>
        <taxon>Kribbella</taxon>
    </lineage>
</organism>
<dbReference type="Gene3D" id="3.30.560.10">
    <property type="entry name" value="Glucose Oxidase, domain 3"/>
    <property type="match status" value="1"/>
</dbReference>
<dbReference type="PANTHER" id="PTHR11552:SF147">
    <property type="entry name" value="CHOLINE DEHYDROGENASE, MITOCHONDRIAL"/>
    <property type="match status" value="1"/>
</dbReference>
<feature type="region of interest" description="Disordered" evidence="1">
    <location>
        <begin position="152"/>
        <end position="200"/>
    </location>
</feature>
<sequence>MCLVADRPGVGANLQDHAMVPVVYTIAGELQPSLLNHLEAAAHISTGLDGPTSDIQPALVTVPVPTKLLDKGHPVCTLYASLLSPRSRGTVNLADASAHTTPLVDPAFFSDPADLDTLEAGVRIAREVGAAESLSYWRKDEAFPEPWEASRRVAAPTSGWPTRASITWSEPAESEFRQPTSWTPNSASTVSPASASSTPR</sequence>
<feature type="domain" description="Glucose-methanol-choline oxidoreductase C-terminal" evidence="2">
    <location>
        <begin position="85"/>
        <end position="149"/>
    </location>
</feature>
<evidence type="ECO:0000259" key="2">
    <source>
        <dbReference type="Pfam" id="PF05199"/>
    </source>
</evidence>
<dbReference type="Pfam" id="PF05199">
    <property type="entry name" value="GMC_oxred_C"/>
    <property type="match status" value="1"/>
</dbReference>
<dbReference type="InterPro" id="IPR007867">
    <property type="entry name" value="GMC_OxRtase_C"/>
</dbReference>
<name>A0ABP4Q9H6_9ACTN</name>
<dbReference type="SUPFAM" id="SSF54373">
    <property type="entry name" value="FAD-linked reductases, C-terminal domain"/>
    <property type="match status" value="1"/>
</dbReference>
<reference evidence="4" key="1">
    <citation type="journal article" date="2019" name="Int. J. Syst. Evol. Microbiol.">
        <title>The Global Catalogue of Microorganisms (GCM) 10K type strain sequencing project: providing services to taxonomists for standard genome sequencing and annotation.</title>
        <authorList>
            <consortium name="The Broad Institute Genomics Platform"/>
            <consortium name="The Broad Institute Genome Sequencing Center for Infectious Disease"/>
            <person name="Wu L."/>
            <person name="Ma J."/>
        </authorList>
    </citation>
    <scope>NUCLEOTIDE SEQUENCE [LARGE SCALE GENOMIC DNA]</scope>
    <source>
        <strain evidence="4">JCM 14969</strain>
    </source>
</reference>
<protein>
    <recommendedName>
        <fullName evidence="2">Glucose-methanol-choline oxidoreductase C-terminal domain-containing protein</fullName>
    </recommendedName>
</protein>
<proteinExistence type="predicted"/>